<protein>
    <submittedName>
        <fullName evidence="4">Acetylornithine aminotransferase</fullName>
        <ecNumber evidence="4">2.6.1.11</ecNumber>
    </submittedName>
</protein>
<dbReference type="EMBL" id="CKLF01000002">
    <property type="protein sequence ID" value="CIV04862.1"/>
    <property type="molecule type" value="Genomic_DNA"/>
</dbReference>
<proteinExistence type="inferred from homology"/>
<dbReference type="InterPro" id="IPR005814">
    <property type="entry name" value="Aminotrans_3"/>
</dbReference>
<organism evidence="4 5">
    <name type="scientific">Streptococcus pneumoniae</name>
    <dbReference type="NCBI Taxonomy" id="1313"/>
    <lineage>
        <taxon>Bacteria</taxon>
        <taxon>Bacillati</taxon>
        <taxon>Bacillota</taxon>
        <taxon>Bacilli</taxon>
        <taxon>Lactobacillales</taxon>
        <taxon>Streptococcaceae</taxon>
        <taxon>Streptococcus</taxon>
    </lineage>
</organism>
<keyword evidence="2 3" id="KW-0663">Pyridoxal phosphate</keyword>
<name>A0A0T8E9F0_STREE</name>
<dbReference type="InterPro" id="IPR015422">
    <property type="entry name" value="PyrdxlP-dep_Trfase_small"/>
</dbReference>
<evidence type="ECO:0000256" key="2">
    <source>
        <dbReference type="ARBA" id="ARBA00022898"/>
    </source>
</evidence>
<dbReference type="PANTHER" id="PTHR43094">
    <property type="entry name" value="AMINOTRANSFERASE"/>
    <property type="match status" value="1"/>
</dbReference>
<dbReference type="PANTHER" id="PTHR43094:SF1">
    <property type="entry name" value="AMINOTRANSFERASE CLASS-III"/>
    <property type="match status" value="1"/>
</dbReference>
<evidence type="ECO:0000256" key="3">
    <source>
        <dbReference type="RuleBase" id="RU003560"/>
    </source>
</evidence>
<dbReference type="RefSeq" id="WP_016569860.1">
    <property type="nucleotide sequence ID" value="NZ_CFBY01000005.1"/>
</dbReference>
<comment type="caution">
    <text evidence="4">The sequence shown here is derived from an EMBL/GenBank/DDBJ whole genome shotgun (WGS) entry which is preliminary data.</text>
</comment>
<dbReference type="InterPro" id="IPR015424">
    <property type="entry name" value="PyrdxlP-dep_Trfase"/>
</dbReference>
<evidence type="ECO:0000313" key="5">
    <source>
        <dbReference type="Proteomes" id="UP000040910"/>
    </source>
</evidence>
<dbReference type="EC" id="2.6.1.11" evidence="4"/>
<dbReference type="Gene3D" id="3.40.640.10">
    <property type="entry name" value="Type I PLP-dependent aspartate aminotransferase-like (Major domain)"/>
    <property type="match status" value="1"/>
</dbReference>
<dbReference type="PIRSF" id="PIRSF000521">
    <property type="entry name" value="Transaminase_4ab_Lys_Orn"/>
    <property type="match status" value="1"/>
</dbReference>
<dbReference type="AlphaFoldDB" id="A0A0T8E9F0"/>
<dbReference type="GO" id="GO:0030170">
    <property type="term" value="F:pyridoxal phosphate binding"/>
    <property type="evidence" value="ECO:0007669"/>
    <property type="project" value="InterPro"/>
</dbReference>
<dbReference type="SUPFAM" id="SSF53383">
    <property type="entry name" value="PLP-dependent transferases"/>
    <property type="match status" value="1"/>
</dbReference>
<dbReference type="Gene3D" id="3.90.1150.10">
    <property type="entry name" value="Aspartate Aminotransferase, domain 1"/>
    <property type="match status" value="1"/>
</dbReference>
<dbReference type="Proteomes" id="UP000040910">
    <property type="component" value="Unassembled WGS sequence"/>
</dbReference>
<accession>A0A0T8E9F0</accession>
<sequence length="402" mass="45493">MYNLVKRVFGDDNFVKSDGIYLYTDDNKEIIDGCSNSMNVNLGYGVLEIEKVIHEQIRKINFMHTGKGTTYESLMLANRLHDIIKSYGNYKVYFATSGSDCIEAALRISVLYQQKNKRNQESNTRFATFEGSYHGSTLGALSVSGHRKFQKLYNGYIGNCLTIPTRWNLEWEMDFTDITAFVLDSMITNPIGSEMIDRDYLNYLVQICKESGVITIIDEIATSIGRLGCFFGFEDSGISPDIVCISKGLGVGYANIGAVIVKTNIIDSINSADILGHTYNASPIDCKIAMTVLDYIEKHGIFEHVNNLSNYIEYRLKVLKNKLPCISKVSGKGFMWSIHFRNNVNASKVFKQCYNNGLLLLYLEYEEYNHMTFCPPLITSKNQIDSMLDILEKSITEVLHGY</sequence>
<comment type="similarity">
    <text evidence="1 3">Belongs to the class-III pyridoxal-phosphate-dependent aminotransferase family.</text>
</comment>
<keyword evidence="4" id="KW-0032">Aminotransferase</keyword>
<keyword evidence="4" id="KW-0808">Transferase</keyword>
<dbReference type="Pfam" id="PF00202">
    <property type="entry name" value="Aminotran_3"/>
    <property type="match status" value="1"/>
</dbReference>
<evidence type="ECO:0000313" key="4">
    <source>
        <dbReference type="EMBL" id="CIV04862.1"/>
    </source>
</evidence>
<gene>
    <name evidence="4" type="primary">argD</name>
    <name evidence="4" type="ORF">ERS019316_00212</name>
</gene>
<dbReference type="InterPro" id="IPR015421">
    <property type="entry name" value="PyrdxlP-dep_Trfase_major"/>
</dbReference>
<evidence type="ECO:0000256" key="1">
    <source>
        <dbReference type="ARBA" id="ARBA00008954"/>
    </source>
</evidence>
<reference evidence="4 5" key="1">
    <citation type="submission" date="2015-03" db="EMBL/GenBank/DDBJ databases">
        <authorList>
            <consortium name="Pathogen Informatics"/>
            <person name="Murphy D."/>
        </authorList>
    </citation>
    <scope>NUCLEOTIDE SEQUENCE [LARGE SCALE GENOMIC DNA]</scope>
    <source>
        <strain evidence="5">type strain: N</strain>
    </source>
</reference>
<dbReference type="GO" id="GO:0003992">
    <property type="term" value="F:N2-acetyl-L-ornithine:2-oxoglutarate 5-aminotransferase activity"/>
    <property type="evidence" value="ECO:0007669"/>
    <property type="project" value="UniProtKB-EC"/>
</dbReference>